<name>A0A8S5SF05_9CAUD</name>
<dbReference type="EMBL" id="BK032581">
    <property type="protein sequence ID" value="DAF49403.1"/>
    <property type="molecule type" value="Genomic_DNA"/>
</dbReference>
<proteinExistence type="predicted"/>
<reference evidence="1" key="1">
    <citation type="journal article" date="2021" name="Proc. Natl. Acad. Sci. U.S.A.">
        <title>A Catalog of Tens of Thousands of Viruses from Human Metagenomes Reveals Hidden Associations with Chronic Diseases.</title>
        <authorList>
            <person name="Tisza M.J."/>
            <person name="Buck C.B."/>
        </authorList>
    </citation>
    <scope>NUCLEOTIDE SEQUENCE</scope>
    <source>
        <strain evidence="1">Ct8mY9</strain>
    </source>
</reference>
<evidence type="ECO:0000313" key="1">
    <source>
        <dbReference type="EMBL" id="DAF49403.1"/>
    </source>
</evidence>
<protein>
    <submittedName>
        <fullName evidence="1">Uncharacterized protein</fullName>
    </submittedName>
</protein>
<accession>A0A8S5SF05</accession>
<sequence length="49" mass="5959">MSFDKKIEQMIAYGYKEITISKEKYESLKRETKNLIKLNDIKLNFEEEK</sequence>
<organism evidence="1">
    <name type="scientific">Myoviridae sp. ct8mY9</name>
    <dbReference type="NCBI Taxonomy" id="2827664"/>
    <lineage>
        <taxon>Viruses</taxon>
        <taxon>Duplodnaviria</taxon>
        <taxon>Heunggongvirae</taxon>
        <taxon>Uroviricota</taxon>
        <taxon>Caudoviricetes</taxon>
    </lineage>
</organism>